<evidence type="ECO:0000313" key="14">
    <source>
        <dbReference type="EMBL" id="HHI89262.1"/>
    </source>
</evidence>
<dbReference type="FunFam" id="2.40.10.10:FF:000001">
    <property type="entry name" value="Periplasmic serine protease DegS"/>
    <property type="match status" value="1"/>
</dbReference>
<dbReference type="PROSITE" id="PS50106">
    <property type="entry name" value="PDZ"/>
    <property type="match status" value="2"/>
</dbReference>
<reference evidence="14" key="1">
    <citation type="journal article" date="2020" name="mSystems">
        <title>Genome- and Community-Level Interaction Insights into Carbon Utilization and Element Cycling Functions of Hydrothermarchaeota in Hydrothermal Sediment.</title>
        <authorList>
            <person name="Zhou Z."/>
            <person name="Liu Y."/>
            <person name="Xu W."/>
            <person name="Pan J."/>
            <person name="Luo Z.H."/>
            <person name="Li M."/>
        </authorList>
    </citation>
    <scope>NUCLEOTIDE SEQUENCE [LARGE SCALE GENOMIC DNA]</scope>
    <source>
        <strain evidence="14">HyVt-538</strain>
    </source>
</reference>
<feature type="chain" id="PRO_5039238587" evidence="12">
    <location>
        <begin position="29"/>
        <end position="504"/>
    </location>
</feature>
<evidence type="ECO:0000256" key="3">
    <source>
        <dbReference type="ARBA" id="ARBA00022670"/>
    </source>
</evidence>
<evidence type="ECO:0000256" key="1">
    <source>
        <dbReference type="ARBA" id="ARBA00004418"/>
    </source>
</evidence>
<feature type="active site" description="Charge relay system" evidence="9">
    <location>
        <position position="144"/>
    </location>
</feature>
<dbReference type="Gene3D" id="2.30.42.10">
    <property type="match status" value="2"/>
</dbReference>
<evidence type="ECO:0000256" key="7">
    <source>
        <dbReference type="ARBA" id="ARBA00022801"/>
    </source>
</evidence>
<evidence type="ECO:0000256" key="5">
    <source>
        <dbReference type="ARBA" id="ARBA00022737"/>
    </source>
</evidence>
<dbReference type="Pfam" id="PF13365">
    <property type="entry name" value="Trypsin_2"/>
    <property type="match status" value="1"/>
</dbReference>
<dbReference type="InterPro" id="IPR001478">
    <property type="entry name" value="PDZ"/>
</dbReference>
<feature type="signal peptide" evidence="12">
    <location>
        <begin position="1"/>
        <end position="28"/>
    </location>
</feature>
<keyword evidence="6" id="KW-0574">Periplasm</keyword>
<gene>
    <name evidence="14" type="ORF">ENK01_04835</name>
</gene>
<feature type="binding site" evidence="10">
    <location>
        <position position="174"/>
    </location>
    <ligand>
        <name>substrate</name>
    </ligand>
</feature>
<dbReference type="SUPFAM" id="SSF50156">
    <property type="entry name" value="PDZ domain-like"/>
    <property type="match status" value="2"/>
</dbReference>
<accession>A0A7V5NXU2</accession>
<keyword evidence="4 12" id="KW-0732">Signal</keyword>
<dbReference type="Pfam" id="PF17820">
    <property type="entry name" value="PDZ_6"/>
    <property type="match status" value="1"/>
</dbReference>
<comment type="caution">
    <text evidence="14">The sequence shown here is derived from an EMBL/GenBank/DDBJ whole genome shotgun (WGS) entry which is preliminary data.</text>
</comment>
<evidence type="ECO:0000256" key="10">
    <source>
        <dbReference type="PIRSR" id="PIRSR611782-2"/>
    </source>
</evidence>
<dbReference type="InterPro" id="IPR009003">
    <property type="entry name" value="Peptidase_S1_PA"/>
</dbReference>
<dbReference type="EMBL" id="DROP01000324">
    <property type="protein sequence ID" value="HHI89262.1"/>
    <property type="molecule type" value="Genomic_DNA"/>
</dbReference>
<dbReference type="SUPFAM" id="SSF50494">
    <property type="entry name" value="Trypsin-like serine proteases"/>
    <property type="match status" value="1"/>
</dbReference>
<feature type="binding site" evidence="10">
    <location>
        <position position="144"/>
    </location>
    <ligand>
        <name>substrate</name>
    </ligand>
</feature>
<dbReference type="Gene3D" id="2.40.10.120">
    <property type="match status" value="1"/>
</dbReference>
<dbReference type="NCBIfam" id="TIGR02037">
    <property type="entry name" value="degP_htrA_DO"/>
    <property type="match status" value="1"/>
</dbReference>
<dbReference type="GO" id="GO:0006508">
    <property type="term" value="P:proteolysis"/>
    <property type="evidence" value="ECO:0007669"/>
    <property type="project" value="UniProtKB-KW"/>
</dbReference>
<comment type="subcellular location">
    <subcellularLocation>
        <location evidence="1">Periplasm</location>
    </subcellularLocation>
</comment>
<sequence length="504" mass="54206">MKRKSLLGLALAATMLAGPVTTAQTAYAKGEWPIFNSKATSGQALQVDPDRGVLTLAPLLEKVTPAVVNIRVKSKVKRPRLQFGGDPFNDEFLKRFFGDRANPFRDLPRRNRQNNDDDDVQYVQAAGSGVIINAAKGYILTNNHVIDKADKITVILKDRREAQAEVVGTDPKTDIALLKIKLGGLTDVPLADSETVKVGDYVIAIGNAFGIGQTVTSGIVSALGRSTFSRDQYQDYIQTDAAINQGNSGGALLNSKGELIGINAAIMSRSGGSNGIGFAVPTNMITKIMDQLIAYGEVRRGRIGVLIQNITPELQEAMNLPTRDGALISQVVADSPAEKAGLKVGDIIVGFNGETILDADDIRNAVGEVERDHRYKLTYLRDGKRHTTRIRVEAAPDDGTTDTSGSSGGDETDPARFDALGGATFTNIPADLNPRGGKKGVLVERVKRGSDAWEAGLQRGDIVRSVNNVEISNLADFKREIARKKGAIFLSVQRGRNQVFIAIK</sequence>
<feature type="active site" description="Charge relay system" evidence="9">
    <location>
        <position position="174"/>
    </location>
</feature>
<keyword evidence="8" id="KW-0720">Serine protease</keyword>
<evidence type="ECO:0000259" key="13">
    <source>
        <dbReference type="PROSITE" id="PS50106"/>
    </source>
</evidence>
<evidence type="ECO:0000256" key="4">
    <source>
        <dbReference type="ARBA" id="ARBA00022729"/>
    </source>
</evidence>
<dbReference type="GO" id="GO:0004252">
    <property type="term" value="F:serine-type endopeptidase activity"/>
    <property type="evidence" value="ECO:0007669"/>
    <property type="project" value="InterPro"/>
</dbReference>
<feature type="region of interest" description="Disordered" evidence="11">
    <location>
        <begin position="388"/>
        <end position="416"/>
    </location>
</feature>
<feature type="domain" description="PDZ" evidence="13">
    <location>
        <begin position="440"/>
        <end position="496"/>
    </location>
</feature>
<dbReference type="AlphaFoldDB" id="A0A7V5NXU2"/>
<evidence type="ECO:0000256" key="12">
    <source>
        <dbReference type="SAM" id="SignalP"/>
    </source>
</evidence>
<feature type="active site" description="Charge relay system" evidence="9">
    <location>
        <position position="248"/>
    </location>
</feature>
<proteinExistence type="inferred from homology"/>
<dbReference type="SMART" id="SM00228">
    <property type="entry name" value="PDZ"/>
    <property type="match status" value="2"/>
</dbReference>
<dbReference type="InterPro" id="IPR036034">
    <property type="entry name" value="PDZ_sf"/>
</dbReference>
<dbReference type="Proteomes" id="UP000885806">
    <property type="component" value="Unassembled WGS sequence"/>
</dbReference>
<dbReference type="InterPro" id="IPR041489">
    <property type="entry name" value="PDZ_6"/>
</dbReference>
<dbReference type="CDD" id="cd10839">
    <property type="entry name" value="cpPDZ1_DegP-like"/>
    <property type="match status" value="1"/>
</dbReference>
<name>A0A7V5NXU2_9PROT</name>
<dbReference type="Pfam" id="PF13180">
    <property type="entry name" value="PDZ_2"/>
    <property type="match status" value="1"/>
</dbReference>
<organism evidence="14">
    <name type="scientific">Hellea balneolensis</name>
    <dbReference type="NCBI Taxonomy" id="287478"/>
    <lineage>
        <taxon>Bacteria</taxon>
        <taxon>Pseudomonadati</taxon>
        <taxon>Pseudomonadota</taxon>
        <taxon>Alphaproteobacteria</taxon>
        <taxon>Maricaulales</taxon>
        <taxon>Robiginitomaculaceae</taxon>
        <taxon>Hellea</taxon>
    </lineage>
</organism>
<dbReference type="InterPro" id="IPR011782">
    <property type="entry name" value="Pept_S1C_Do"/>
</dbReference>
<feature type="domain" description="PDZ" evidence="13">
    <location>
        <begin position="292"/>
        <end position="356"/>
    </location>
</feature>
<dbReference type="PRINTS" id="PR00834">
    <property type="entry name" value="PROTEASES2C"/>
</dbReference>
<comment type="similarity">
    <text evidence="2">Belongs to the peptidase S1C family.</text>
</comment>
<dbReference type="PANTHER" id="PTHR22939">
    <property type="entry name" value="SERINE PROTEASE FAMILY S1C HTRA-RELATED"/>
    <property type="match status" value="1"/>
</dbReference>
<dbReference type="InterPro" id="IPR001940">
    <property type="entry name" value="Peptidase_S1C"/>
</dbReference>
<feature type="binding site" evidence="10">
    <location>
        <begin position="246"/>
        <end position="248"/>
    </location>
    <ligand>
        <name>substrate</name>
    </ligand>
</feature>
<evidence type="ECO:0000256" key="11">
    <source>
        <dbReference type="SAM" id="MobiDB-lite"/>
    </source>
</evidence>
<evidence type="ECO:0000256" key="9">
    <source>
        <dbReference type="PIRSR" id="PIRSR611782-1"/>
    </source>
</evidence>
<dbReference type="PANTHER" id="PTHR22939:SF129">
    <property type="entry name" value="SERINE PROTEASE HTRA2, MITOCHONDRIAL"/>
    <property type="match status" value="1"/>
</dbReference>
<evidence type="ECO:0000256" key="8">
    <source>
        <dbReference type="ARBA" id="ARBA00022825"/>
    </source>
</evidence>
<evidence type="ECO:0000256" key="6">
    <source>
        <dbReference type="ARBA" id="ARBA00022764"/>
    </source>
</evidence>
<evidence type="ECO:0000256" key="2">
    <source>
        <dbReference type="ARBA" id="ARBA00010541"/>
    </source>
</evidence>
<keyword evidence="5" id="KW-0677">Repeat</keyword>
<keyword evidence="7" id="KW-0378">Hydrolase</keyword>
<keyword evidence="3" id="KW-0645">Protease</keyword>
<protein>
    <submittedName>
        <fullName evidence="14">Do family serine endopeptidase</fullName>
    </submittedName>
</protein>
<dbReference type="GO" id="GO:0042597">
    <property type="term" value="C:periplasmic space"/>
    <property type="evidence" value="ECO:0007669"/>
    <property type="project" value="UniProtKB-SubCell"/>
</dbReference>